<dbReference type="PANTHER" id="PTHR43312">
    <property type="entry name" value="D-THREO-ALDOSE 1-DEHYDROGENASE"/>
    <property type="match status" value="1"/>
</dbReference>
<name>A0A956ND31_UNCEI</name>
<dbReference type="PROSITE" id="PS51318">
    <property type="entry name" value="TAT"/>
    <property type="match status" value="1"/>
</dbReference>
<feature type="region of interest" description="Disordered" evidence="1">
    <location>
        <begin position="1"/>
        <end position="42"/>
    </location>
</feature>
<feature type="region of interest" description="Disordered" evidence="1">
    <location>
        <begin position="79"/>
        <end position="105"/>
    </location>
</feature>
<feature type="domain" description="NADP-dependent oxidoreductase" evidence="2">
    <location>
        <begin position="133"/>
        <end position="297"/>
    </location>
</feature>
<gene>
    <name evidence="3" type="ORF">KDA27_14745</name>
</gene>
<reference evidence="3" key="1">
    <citation type="submission" date="2020-04" db="EMBL/GenBank/DDBJ databases">
        <authorList>
            <person name="Zhang T."/>
        </authorList>
    </citation>
    <scope>NUCLEOTIDE SEQUENCE</scope>
    <source>
        <strain evidence="3">HKST-UBA02</strain>
    </source>
</reference>
<dbReference type="EMBL" id="JAGQHS010000079">
    <property type="protein sequence ID" value="MCA9757060.1"/>
    <property type="molecule type" value="Genomic_DNA"/>
</dbReference>
<protein>
    <submittedName>
        <fullName evidence="3">Aldo/keto reductase</fullName>
    </submittedName>
</protein>
<organism evidence="3 4">
    <name type="scientific">Eiseniibacteriota bacterium</name>
    <dbReference type="NCBI Taxonomy" id="2212470"/>
    <lineage>
        <taxon>Bacteria</taxon>
        <taxon>Candidatus Eiseniibacteriota</taxon>
    </lineage>
</organism>
<dbReference type="InterPro" id="IPR053135">
    <property type="entry name" value="AKR2_Oxidoreductase"/>
</dbReference>
<proteinExistence type="predicted"/>
<reference evidence="3" key="2">
    <citation type="journal article" date="2021" name="Microbiome">
        <title>Successional dynamics and alternative stable states in a saline activated sludge microbial community over 9 years.</title>
        <authorList>
            <person name="Wang Y."/>
            <person name="Ye J."/>
            <person name="Ju F."/>
            <person name="Liu L."/>
            <person name="Boyd J.A."/>
            <person name="Deng Y."/>
            <person name="Parks D.H."/>
            <person name="Jiang X."/>
            <person name="Yin X."/>
            <person name="Woodcroft B.J."/>
            <person name="Tyson G.W."/>
            <person name="Hugenholtz P."/>
            <person name="Polz M.F."/>
            <person name="Zhang T."/>
        </authorList>
    </citation>
    <scope>NUCLEOTIDE SEQUENCE</scope>
    <source>
        <strain evidence="3">HKST-UBA02</strain>
    </source>
</reference>
<dbReference type="PANTHER" id="PTHR43312:SF1">
    <property type="entry name" value="NADP-DEPENDENT OXIDOREDUCTASE DOMAIN-CONTAINING PROTEIN"/>
    <property type="match status" value="1"/>
</dbReference>
<feature type="compositionally biased region" description="Basic and acidic residues" evidence="1">
    <location>
        <begin position="20"/>
        <end position="42"/>
    </location>
</feature>
<dbReference type="AlphaFoldDB" id="A0A956ND31"/>
<dbReference type="InterPro" id="IPR023210">
    <property type="entry name" value="NADP_OxRdtase_dom"/>
</dbReference>
<dbReference type="Proteomes" id="UP000739538">
    <property type="component" value="Unassembled WGS sequence"/>
</dbReference>
<dbReference type="SUPFAM" id="SSF51430">
    <property type="entry name" value="NAD(P)-linked oxidoreductase"/>
    <property type="match status" value="1"/>
</dbReference>
<comment type="caution">
    <text evidence="3">The sequence shown here is derived from an EMBL/GenBank/DDBJ whole genome shotgun (WGS) entry which is preliminary data.</text>
</comment>
<dbReference type="InterPro" id="IPR036812">
    <property type="entry name" value="NAD(P)_OxRdtase_dom_sf"/>
</dbReference>
<evidence type="ECO:0000313" key="3">
    <source>
        <dbReference type="EMBL" id="MCA9757060.1"/>
    </source>
</evidence>
<dbReference type="Pfam" id="PF00248">
    <property type="entry name" value="Aldo_ket_red"/>
    <property type="match status" value="1"/>
</dbReference>
<evidence type="ECO:0000259" key="2">
    <source>
        <dbReference type="Pfam" id="PF00248"/>
    </source>
</evidence>
<dbReference type="CDD" id="cd19105">
    <property type="entry name" value="AKR_unchar"/>
    <property type="match status" value="1"/>
</dbReference>
<sequence length="457" mass="50111">MTNHRHSKDCGCAKSTANHTRTDAPDTKHPQSTRKEEADANNERLLKRRDLLKLGAAAGGIALVDGALRVPAAFGQDGAAKGAGAAQGAGSSGAGEEDIPQVPRRVLGKTGVDIPILLMGGSMDLDQRFDPKLAEAFRFGVDYIDAADCYAGGTCETAVGAFHTRAKNRKNLWITSKSDRHDPVGFEETVNTSLEKMKTDYVDMYFLHGLKDGAYLNNDLLAVVERLKKEGKIKFFGFSCHDGNVAELLQQAARTPWVDSVMFRYNFRKYGDQELNQAMDACVKSNVGLIAMKTQSSEASFADAWKKFAQPGKWTKHQAVLKAVWADDRVSAAVSHMDTFEKLKENIAAAVDKLDMGQADWDALENYAQATRRHACDGCDHFCNPAVDAPVQIGATIRYLMYHDSYGNQDEARKLFRQLPAEAQKIRGVDFSGANRACPHGFDVAAHMRRAADVFEA</sequence>
<evidence type="ECO:0000313" key="4">
    <source>
        <dbReference type="Proteomes" id="UP000739538"/>
    </source>
</evidence>
<dbReference type="InterPro" id="IPR006311">
    <property type="entry name" value="TAT_signal"/>
</dbReference>
<dbReference type="Gene3D" id="3.20.20.100">
    <property type="entry name" value="NADP-dependent oxidoreductase domain"/>
    <property type="match status" value="1"/>
</dbReference>
<evidence type="ECO:0000256" key="1">
    <source>
        <dbReference type="SAM" id="MobiDB-lite"/>
    </source>
</evidence>
<accession>A0A956ND31</accession>